<dbReference type="EMBL" id="VCKY01000099">
    <property type="protein sequence ID" value="TMR15517.1"/>
    <property type="molecule type" value="Genomic_DNA"/>
</dbReference>
<name>A0A5S4FDA2_9ACTN</name>
<feature type="transmembrane region" description="Helical" evidence="9">
    <location>
        <begin position="212"/>
        <end position="232"/>
    </location>
</feature>
<keyword evidence="5" id="KW-0547">Nucleotide-binding</keyword>
<dbReference type="InterPro" id="IPR036890">
    <property type="entry name" value="HATPase_C_sf"/>
</dbReference>
<keyword evidence="9" id="KW-0472">Membrane</keyword>
<evidence type="ECO:0000256" key="5">
    <source>
        <dbReference type="ARBA" id="ARBA00022741"/>
    </source>
</evidence>
<dbReference type="Gene3D" id="1.20.5.1930">
    <property type="match status" value="1"/>
</dbReference>
<dbReference type="SUPFAM" id="SSF55874">
    <property type="entry name" value="ATPase domain of HSP90 chaperone/DNA topoisomerase II/histidine kinase"/>
    <property type="match status" value="1"/>
</dbReference>
<dbReference type="PANTHER" id="PTHR24421:SF10">
    <property type="entry name" value="NITRATE_NITRITE SENSOR PROTEIN NARQ"/>
    <property type="match status" value="1"/>
</dbReference>
<dbReference type="Pfam" id="PF23539">
    <property type="entry name" value="DUF7134"/>
    <property type="match status" value="1"/>
</dbReference>
<evidence type="ECO:0000256" key="2">
    <source>
        <dbReference type="ARBA" id="ARBA00012438"/>
    </source>
</evidence>
<dbReference type="Proteomes" id="UP000309128">
    <property type="component" value="Unassembled WGS sequence"/>
</dbReference>
<keyword evidence="7" id="KW-0067">ATP-binding</keyword>
<dbReference type="Pfam" id="PF02518">
    <property type="entry name" value="HATPase_c"/>
    <property type="match status" value="1"/>
</dbReference>
<keyword evidence="3" id="KW-0597">Phosphoprotein</keyword>
<dbReference type="AlphaFoldDB" id="A0A5S4FDA2"/>
<dbReference type="CDD" id="cd16917">
    <property type="entry name" value="HATPase_UhpB-NarQ-NarX-like"/>
    <property type="match status" value="1"/>
</dbReference>
<protein>
    <recommendedName>
        <fullName evidence="2">histidine kinase</fullName>
        <ecNumber evidence="2">2.7.13.3</ecNumber>
    </recommendedName>
</protein>
<sequence length="466" mass="48590">MRHRLRGAGWAAHLPAVMFRTLTFDGFRAAAPRLKVLPGMKIHVAALRGAFRRSSFQDAGLAALLLAGAWAGNGAAATPGISGSFAEVAWLREPPAQWVLIGVCIAAVTVRRRWPIPALAAAALAAVVQMALAEAPVPADLAVPIILYTIAAQRRRKVSLALLGAALAVATAWSVYVALDGKVDGWVYKGPFGRGGQVSTLEGFTAFGPTDWGGIPVLGSLLVVAWAIGWGMQSRRAYLGELMARARDLERERGQQAALAVAAERARITRELHDVVAHGLAVIVMQAQGGAAAFAKRPADTLAALDTIVATGRASLADMRHVLSAAGQIEGPARPVPGLAQLPRLVDQVRQAGTPVQLHINGSPRPLSTDVDVSSYRILQEALTNTMKHAGPGACVQVVVSFRSDELRLDVSDNGAGESASGGSGNGLRGMRERVALLGGEVAAGPGPDGGYVVRARIPLDLGEIA</sequence>
<keyword evidence="4" id="KW-0808">Transferase</keyword>
<evidence type="ECO:0000256" key="3">
    <source>
        <dbReference type="ARBA" id="ARBA00022553"/>
    </source>
</evidence>
<dbReference type="Gene3D" id="3.30.565.10">
    <property type="entry name" value="Histidine kinase-like ATPase, C-terminal domain"/>
    <property type="match status" value="1"/>
</dbReference>
<feature type="transmembrane region" description="Helical" evidence="9">
    <location>
        <begin position="160"/>
        <end position="179"/>
    </location>
</feature>
<organism evidence="11 12">
    <name type="scientific">Nonomuraea turkmeniaca</name>
    <dbReference type="NCBI Taxonomy" id="103838"/>
    <lineage>
        <taxon>Bacteria</taxon>
        <taxon>Bacillati</taxon>
        <taxon>Actinomycetota</taxon>
        <taxon>Actinomycetes</taxon>
        <taxon>Streptosporangiales</taxon>
        <taxon>Streptosporangiaceae</taxon>
        <taxon>Nonomuraea</taxon>
    </lineage>
</organism>
<evidence type="ECO:0000313" key="12">
    <source>
        <dbReference type="Proteomes" id="UP000309128"/>
    </source>
</evidence>
<comment type="catalytic activity">
    <reaction evidence="1">
        <text>ATP + protein L-histidine = ADP + protein N-phospho-L-histidine.</text>
        <dbReference type="EC" id="2.7.13.3"/>
    </reaction>
</comment>
<dbReference type="Pfam" id="PF07730">
    <property type="entry name" value="HisKA_3"/>
    <property type="match status" value="1"/>
</dbReference>
<evidence type="ECO:0000256" key="6">
    <source>
        <dbReference type="ARBA" id="ARBA00022777"/>
    </source>
</evidence>
<keyword evidence="8" id="KW-0902">Two-component regulatory system</keyword>
<evidence type="ECO:0000256" key="7">
    <source>
        <dbReference type="ARBA" id="ARBA00022840"/>
    </source>
</evidence>
<dbReference type="EC" id="2.7.13.3" evidence="2"/>
<feature type="domain" description="Histidine kinase/HSP90-like ATPase" evidence="10">
    <location>
        <begin position="370"/>
        <end position="462"/>
    </location>
</feature>
<dbReference type="InterPro" id="IPR011712">
    <property type="entry name" value="Sig_transdc_His_kin_sub3_dim/P"/>
</dbReference>
<evidence type="ECO:0000256" key="1">
    <source>
        <dbReference type="ARBA" id="ARBA00000085"/>
    </source>
</evidence>
<keyword evidence="9" id="KW-1133">Transmembrane helix</keyword>
<dbReference type="InterPro" id="IPR055558">
    <property type="entry name" value="DUF7134"/>
</dbReference>
<evidence type="ECO:0000313" key="11">
    <source>
        <dbReference type="EMBL" id="TMR15517.1"/>
    </source>
</evidence>
<keyword evidence="12" id="KW-1185">Reference proteome</keyword>
<dbReference type="GO" id="GO:0000155">
    <property type="term" value="F:phosphorelay sensor kinase activity"/>
    <property type="evidence" value="ECO:0007669"/>
    <property type="project" value="InterPro"/>
</dbReference>
<evidence type="ECO:0000259" key="10">
    <source>
        <dbReference type="SMART" id="SM00387"/>
    </source>
</evidence>
<comment type="caution">
    <text evidence="11">The sequence shown here is derived from an EMBL/GenBank/DDBJ whole genome shotgun (WGS) entry which is preliminary data.</text>
</comment>
<dbReference type="InterPro" id="IPR050482">
    <property type="entry name" value="Sensor_HK_TwoCompSys"/>
</dbReference>
<dbReference type="GO" id="GO:0005524">
    <property type="term" value="F:ATP binding"/>
    <property type="evidence" value="ECO:0007669"/>
    <property type="project" value="UniProtKB-KW"/>
</dbReference>
<dbReference type="SMART" id="SM00387">
    <property type="entry name" value="HATPase_c"/>
    <property type="match status" value="1"/>
</dbReference>
<gene>
    <name evidence="11" type="ORF">ETD86_27025</name>
</gene>
<dbReference type="GO" id="GO:0046983">
    <property type="term" value="F:protein dimerization activity"/>
    <property type="evidence" value="ECO:0007669"/>
    <property type="project" value="InterPro"/>
</dbReference>
<dbReference type="InterPro" id="IPR003594">
    <property type="entry name" value="HATPase_dom"/>
</dbReference>
<accession>A0A5S4FDA2</accession>
<keyword evidence="9" id="KW-0812">Transmembrane</keyword>
<evidence type="ECO:0000256" key="9">
    <source>
        <dbReference type="SAM" id="Phobius"/>
    </source>
</evidence>
<dbReference type="PANTHER" id="PTHR24421">
    <property type="entry name" value="NITRATE/NITRITE SENSOR PROTEIN NARX-RELATED"/>
    <property type="match status" value="1"/>
</dbReference>
<reference evidence="11 12" key="1">
    <citation type="submission" date="2019-05" db="EMBL/GenBank/DDBJ databases">
        <title>Draft genome sequence of Nonomuraea turkmeniaca DSM 43926.</title>
        <authorList>
            <person name="Saricaoglu S."/>
            <person name="Isik K."/>
        </authorList>
    </citation>
    <scope>NUCLEOTIDE SEQUENCE [LARGE SCALE GENOMIC DNA]</scope>
    <source>
        <strain evidence="11 12">DSM 43926</strain>
    </source>
</reference>
<evidence type="ECO:0000256" key="8">
    <source>
        <dbReference type="ARBA" id="ARBA00023012"/>
    </source>
</evidence>
<dbReference type="GO" id="GO:0016020">
    <property type="term" value="C:membrane"/>
    <property type="evidence" value="ECO:0007669"/>
    <property type="project" value="InterPro"/>
</dbReference>
<dbReference type="OrthoDB" id="227596at2"/>
<keyword evidence="6 11" id="KW-0418">Kinase</keyword>
<proteinExistence type="predicted"/>
<evidence type="ECO:0000256" key="4">
    <source>
        <dbReference type="ARBA" id="ARBA00022679"/>
    </source>
</evidence>